<dbReference type="SUPFAM" id="SSF56854">
    <property type="entry name" value="Bcl-2 inhibitors of programmed cell death"/>
    <property type="match status" value="1"/>
</dbReference>
<evidence type="ECO:0000256" key="4">
    <source>
        <dbReference type="ARBA" id="ARBA00022787"/>
    </source>
</evidence>
<keyword evidence="9" id="KW-1185">Reference proteome</keyword>
<comment type="subcellular location">
    <subcellularLocation>
        <location evidence="7">Cytoplasm</location>
    </subcellularLocation>
    <subcellularLocation>
        <location evidence="7">Mitochondrion outer membrane</location>
    </subcellularLocation>
</comment>
<dbReference type="Ensembl" id="ENSCJPT00005032426.1">
    <property type="protein sequence ID" value="ENSCJPP00005023698.1"/>
    <property type="gene ID" value="ENSCJPG00005018755.1"/>
</dbReference>
<dbReference type="InterPro" id="IPR010479">
    <property type="entry name" value="BID"/>
</dbReference>
<evidence type="ECO:0000256" key="3">
    <source>
        <dbReference type="ARBA" id="ARBA00022703"/>
    </source>
</evidence>
<dbReference type="PANTHER" id="PTHR35447">
    <property type="entry name" value="BH3-INTERACTING DOMAIN DEATH AGONIST"/>
    <property type="match status" value="1"/>
</dbReference>
<dbReference type="Pfam" id="PF06393">
    <property type="entry name" value="BID"/>
    <property type="match status" value="1"/>
</dbReference>
<evidence type="ECO:0000256" key="5">
    <source>
        <dbReference type="ARBA" id="ARBA00023128"/>
    </source>
</evidence>
<dbReference type="GO" id="GO:0005741">
    <property type="term" value="C:mitochondrial outer membrane"/>
    <property type="evidence" value="ECO:0007669"/>
    <property type="project" value="UniProtKB-SubCell"/>
</dbReference>
<comment type="function">
    <text evidence="7">Induces caspases and apoptosis. Counters the protective effect of BCL2.</text>
</comment>
<keyword evidence="3 7" id="KW-0053">Apoptosis</keyword>
<evidence type="ECO:0000313" key="8">
    <source>
        <dbReference type="Ensembl" id="ENSCJPP00005023698.1"/>
    </source>
</evidence>
<dbReference type="PIRSF" id="PIRSF038018">
    <property type="entry name" value="BID"/>
    <property type="match status" value="1"/>
</dbReference>
<evidence type="ECO:0000313" key="9">
    <source>
        <dbReference type="Proteomes" id="UP000694412"/>
    </source>
</evidence>
<proteinExistence type="predicted"/>
<keyword evidence="4 7" id="KW-1000">Mitochondrion outer membrane</keyword>
<keyword evidence="2 7" id="KW-0963">Cytoplasm</keyword>
<dbReference type="GO" id="GO:2001238">
    <property type="term" value="P:positive regulation of extrinsic apoptotic signaling pathway"/>
    <property type="evidence" value="ECO:0007669"/>
    <property type="project" value="UniProtKB-UniRule"/>
</dbReference>
<dbReference type="InterPro" id="IPR036834">
    <property type="entry name" value="Bcl-2-like_sf"/>
</dbReference>
<dbReference type="Proteomes" id="UP000694412">
    <property type="component" value="Chromosome 1"/>
</dbReference>
<dbReference type="GO" id="GO:0001836">
    <property type="term" value="P:release of cytochrome c from mitochondria"/>
    <property type="evidence" value="ECO:0007669"/>
    <property type="project" value="UniProtKB-ARBA"/>
</dbReference>
<dbReference type="GO" id="GO:2001244">
    <property type="term" value="P:positive regulation of intrinsic apoptotic signaling pathway"/>
    <property type="evidence" value="ECO:0007669"/>
    <property type="project" value="UniProtKB-UniRule"/>
</dbReference>
<gene>
    <name evidence="8" type="primary">BID</name>
</gene>
<reference evidence="8" key="1">
    <citation type="submission" date="2015-11" db="EMBL/GenBank/DDBJ databases">
        <authorList>
            <consortium name="International Coturnix japonica Genome Analysis Consortium"/>
            <person name="Warren W."/>
            <person name="Burt D.W."/>
            <person name="Antin P.B."/>
            <person name="Lanford R."/>
            <person name="Gros J."/>
            <person name="Wilson R.K."/>
        </authorList>
    </citation>
    <scope>NUCLEOTIDE SEQUENCE [LARGE SCALE GENOMIC DNA]</scope>
</reference>
<evidence type="ECO:0000256" key="2">
    <source>
        <dbReference type="ARBA" id="ARBA00022490"/>
    </source>
</evidence>
<dbReference type="FunFam" id="1.10.437.10:FF:000010">
    <property type="entry name" value="BH3-interacting domain death agonist"/>
    <property type="match status" value="1"/>
</dbReference>
<name>A0A8C2U9C2_COTJA</name>
<dbReference type="GO" id="GO:0005829">
    <property type="term" value="C:cytosol"/>
    <property type="evidence" value="ECO:0007669"/>
    <property type="project" value="UniProtKB-UniRule"/>
</dbReference>
<evidence type="ECO:0000256" key="6">
    <source>
        <dbReference type="ARBA" id="ARBA00023136"/>
    </source>
</evidence>
<organism evidence="8 9">
    <name type="scientific">Coturnix japonica</name>
    <name type="common">Japanese quail</name>
    <name type="synonym">Coturnix coturnix japonica</name>
    <dbReference type="NCBI Taxonomy" id="93934"/>
    <lineage>
        <taxon>Eukaryota</taxon>
        <taxon>Metazoa</taxon>
        <taxon>Chordata</taxon>
        <taxon>Craniata</taxon>
        <taxon>Vertebrata</taxon>
        <taxon>Euteleostomi</taxon>
        <taxon>Archelosauria</taxon>
        <taxon>Archosauria</taxon>
        <taxon>Dinosauria</taxon>
        <taxon>Saurischia</taxon>
        <taxon>Theropoda</taxon>
        <taxon>Coelurosauria</taxon>
        <taxon>Aves</taxon>
        <taxon>Neognathae</taxon>
        <taxon>Galloanserae</taxon>
        <taxon>Galliformes</taxon>
        <taxon>Phasianidae</taxon>
        <taxon>Perdicinae</taxon>
        <taxon>Coturnix</taxon>
    </lineage>
</organism>
<dbReference type="PANTHER" id="PTHR35447:SF1">
    <property type="entry name" value="BH3-INTERACTING DOMAIN DEATH AGONIST"/>
    <property type="match status" value="1"/>
</dbReference>
<dbReference type="AlphaFoldDB" id="A0A8C2U9C2"/>
<sequence length="216" mass="24295">MEQDIYSDGSDRVERMLLFAFLDVKSSGCEFREQLPLLQKQSILRSAKEVQCYDSDGELQTDGNRSGHLQNGELVLDPEVNEEVVRTIAAQLAEIGDQLDKQIRAKVVNDLVQHFRNENLPREEITRYLSQAVEGLARAIPSDLEQEKAMLVLAMLLTKKVANQVPSLLQRVFSTTVNYINQHLHNYVVRMVCAIQQLCSSAQVTAQVSLLALVTP</sequence>
<dbReference type="GO" id="GO:0033554">
    <property type="term" value="P:cellular response to stress"/>
    <property type="evidence" value="ECO:0007669"/>
    <property type="project" value="UniProtKB-ARBA"/>
</dbReference>
<keyword evidence="5" id="KW-0496">Mitochondrion</keyword>
<evidence type="ECO:0000256" key="1">
    <source>
        <dbReference type="ARBA" id="ARBA00015802"/>
    </source>
</evidence>
<dbReference type="GO" id="GO:0090200">
    <property type="term" value="P:positive regulation of release of cytochrome c from mitochondria"/>
    <property type="evidence" value="ECO:0007669"/>
    <property type="project" value="UniProtKB-ARBA"/>
</dbReference>
<keyword evidence="6 7" id="KW-0472">Membrane</keyword>
<dbReference type="GO" id="GO:0035556">
    <property type="term" value="P:intracellular signal transduction"/>
    <property type="evidence" value="ECO:0007669"/>
    <property type="project" value="UniProtKB-ARBA"/>
</dbReference>
<dbReference type="GeneTree" id="ENSGT00940000166408"/>
<reference evidence="8" key="3">
    <citation type="submission" date="2025-09" db="UniProtKB">
        <authorList>
            <consortium name="Ensembl"/>
        </authorList>
    </citation>
    <scope>IDENTIFICATION</scope>
</reference>
<dbReference type="Gene3D" id="1.10.437.10">
    <property type="entry name" value="Blc2-like"/>
    <property type="match status" value="1"/>
</dbReference>
<reference evidence="8" key="2">
    <citation type="submission" date="2025-08" db="UniProtKB">
        <authorList>
            <consortium name="Ensembl"/>
        </authorList>
    </citation>
    <scope>IDENTIFICATION</scope>
</reference>
<accession>A0A8C2U9C2</accession>
<evidence type="ECO:0000256" key="7">
    <source>
        <dbReference type="PIRNR" id="PIRNR038018"/>
    </source>
</evidence>
<comment type="domain">
    <text evidence="7">Intact BH3 motif is required by BIK, BID, BAK, BAD and BAX for their pro-apoptotic activity and for their interaction with anti-apoptotic members of the Bcl-2 family.</text>
</comment>
<comment type="subunit">
    <text evidence="7">Forms heterodimers either with the pro-apoptotic protein BAX or the anti-apoptotic protein BCL2.</text>
</comment>
<protein>
    <recommendedName>
        <fullName evidence="1 7">BH3-interacting domain death agonist</fullName>
    </recommendedName>
</protein>